<dbReference type="Proteomes" id="UP000315677">
    <property type="component" value="Unassembled WGS sequence"/>
</dbReference>
<dbReference type="GO" id="GO:0003677">
    <property type="term" value="F:DNA binding"/>
    <property type="evidence" value="ECO:0007669"/>
    <property type="project" value="UniProtKB-KW"/>
</dbReference>
<keyword evidence="7" id="KW-1185">Reference proteome</keyword>
<proteinExistence type="predicted"/>
<feature type="domain" description="IclR-ED" evidence="5">
    <location>
        <begin position="97"/>
        <end position="268"/>
    </location>
</feature>
<dbReference type="SUPFAM" id="SSF55781">
    <property type="entry name" value="GAF domain-like"/>
    <property type="match status" value="1"/>
</dbReference>
<accession>A0A543DQI5</accession>
<dbReference type="PANTHER" id="PTHR30136:SF35">
    <property type="entry name" value="HTH-TYPE TRANSCRIPTIONAL REGULATOR RV1719"/>
    <property type="match status" value="1"/>
</dbReference>
<dbReference type="InterPro" id="IPR036388">
    <property type="entry name" value="WH-like_DNA-bd_sf"/>
</dbReference>
<dbReference type="PROSITE" id="PS51078">
    <property type="entry name" value="ICLR_ED"/>
    <property type="match status" value="1"/>
</dbReference>
<dbReference type="Pfam" id="PF01614">
    <property type="entry name" value="IclR_C"/>
    <property type="match status" value="1"/>
</dbReference>
<evidence type="ECO:0000256" key="4">
    <source>
        <dbReference type="SAM" id="MobiDB-lite"/>
    </source>
</evidence>
<comment type="caution">
    <text evidence="6">The sequence shown here is derived from an EMBL/GenBank/DDBJ whole genome shotgun (WGS) entry which is preliminary data.</text>
</comment>
<evidence type="ECO:0000259" key="5">
    <source>
        <dbReference type="PROSITE" id="PS51078"/>
    </source>
</evidence>
<gene>
    <name evidence="6" type="ORF">FB558_4133</name>
</gene>
<name>A0A543DQI5_9PSEU</name>
<dbReference type="EMBL" id="VFPA01000002">
    <property type="protein sequence ID" value="TQM11568.1"/>
    <property type="molecule type" value="Genomic_DNA"/>
</dbReference>
<dbReference type="GO" id="GO:0045892">
    <property type="term" value="P:negative regulation of DNA-templated transcription"/>
    <property type="evidence" value="ECO:0007669"/>
    <property type="project" value="TreeGrafter"/>
</dbReference>
<evidence type="ECO:0000256" key="3">
    <source>
        <dbReference type="ARBA" id="ARBA00023163"/>
    </source>
</evidence>
<keyword evidence="3" id="KW-0804">Transcription</keyword>
<dbReference type="SUPFAM" id="SSF46785">
    <property type="entry name" value="Winged helix' DNA-binding domain"/>
    <property type="match status" value="1"/>
</dbReference>
<evidence type="ECO:0000256" key="2">
    <source>
        <dbReference type="ARBA" id="ARBA00023125"/>
    </source>
</evidence>
<evidence type="ECO:0000313" key="6">
    <source>
        <dbReference type="EMBL" id="TQM11568.1"/>
    </source>
</evidence>
<dbReference type="Gene3D" id="3.30.450.40">
    <property type="match status" value="1"/>
</dbReference>
<dbReference type="InterPro" id="IPR014757">
    <property type="entry name" value="Tscrpt_reg_IclR_C"/>
</dbReference>
<dbReference type="SMART" id="SM00346">
    <property type="entry name" value="HTH_ICLR"/>
    <property type="match status" value="1"/>
</dbReference>
<dbReference type="InterPro" id="IPR036390">
    <property type="entry name" value="WH_DNA-bd_sf"/>
</dbReference>
<keyword evidence="1" id="KW-0805">Transcription regulation</keyword>
<dbReference type="InterPro" id="IPR050707">
    <property type="entry name" value="HTH_MetabolicPath_Reg"/>
</dbReference>
<dbReference type="InterPro" id="IPR005471">
    <property type="entry name" value="Tscrpt_reg_IclR_N"/>
</dbReference>
<dbReference type="InterPro" id="IPR029016">
    <property type="entry name" value="GAF-like_dom_sf"/>
</dbReference>
<dbReference type="AlphaFoldDB" id="A0A543DQI5"/>
<evidence type="ECO:0000256" key="1">
    <source>
        <dbReference type="ARBA" id="ARBA00023015"/>
    </source>
</evidence>
<reference evidence="6 7" key="1">
    <citation type="submission" date="2019-06" db="EMBL/GenBank/DDBJ databases">
        <title>Sequencing the genomes of 1000 actinobacteria strains.</title>
        <authorList>
            <person name="Klenk H.-P."/>
        </authorList>
    </citation>
    <scope>NUCLEOTIDE SEQUENCE [LARGE SCALE GENOMIC DNA]</scope>
    <source>
        <strain evidence="6 7">DSM 45301</strain>
    </source>
</reference>
<dbReference type="Gene3D" id="1.10.10.10">
    <property type="entry name" value="Winged helix-like DNA-binding domain superfamily/Winged helix DNA-binding domain"/>
    <property type="match status" value="1"/>
</dbReference>
<keyword evidence="2" id="KW-0238">DNA-binding</keyword>
<dbReference type="Pfam" id="PF09339">
    <property type="entry name" value="HTH_IclR"/>
    <property type="match status" value="1"/>
</dbReference>
<evidence type="ECO:0000313" key="7">
    <source>
        <dbReference type="Proteomes" id="UP000315677"/>
    </source>
</evidence>
<dbReference type="GO" id="GO:0003700">
    <property type="term" value="F:DNA-binding transcription factor activity"/>
    <property type="evidence" value="ECO:0007669"/>
    <property type="project" value="TreeGrafter"/>
</dbReference>
<protein>
    <submittedName>
        <fullName evidence="6">IclR family transcriptional regulator</fullName>
    </submittedName>
</protein>
<sequence>MVADPGGPDPGVRVSGAAVGETESRGAENSSPGTKTLTSAVKMLRVLEAVADTTTPTVTEVAAALGWPRGVAHQYLVTGVRSGWLARHGEQYVLSTKACAIGNAALAALGLTAAVRAQMHALVGALNEPISFAVLDGDHPRIVERVEPDRALQVRRSSEERISVSTSASGQVLLAYGGLELRDDLRAAGIALPPEERYRQVRADGFAIIHGRWSGDDVTAVAVPIFSGGVCRGALSAITPSGRTDENVMRDHLCRARDDIEDEGRFRP</sequence>
<organism evidence="6 7">
    <name type="scientific">Pseudonocardia kunmingensis</name>
    <dbReference type="NCBI Taxonomy" id="630975"/>
    <lineage>
        <taxon>Bacteria</taxon>
        <taxon>Bacillati</taxon>
        <taxon>Actinomycetota</taxon>
        <taxon>Actinomycetes</taxon>
        <taxon>Pseudonocardiales</taxon>
        <taxon>Pseudonocardiaceae</taxon>
        <taxon>Pseudonocardia</taxon>
    </lineage>
</organism>
<dbReference type="PANTHER" id="PTHR30136">
    <property type="entry name" value="HELIX-TURN-HELIX TRANSCRIPTIONAL REGULATOR, ICLR FAMILY"/>
    <property type="match status" value="1"/>
</dbReference>
<feature type="region of interest" description="Disordered" evidence="4">
    <location>
        <begin position="1"/>
        <end position="35"/>
    </location>
</feature>